<keyword evidence="1" id="KW-0175">Coiled coil</keyword>
<dbReference type="EMBL" id="QMQZ01000001">
    <property type="protein sequence ID" value="RLE52413.1"/>
    <property type="molecule type" value="Genomic_DNA"/>
</dbReference>
<protein>
    <submittedName>
        <fullName evidence="3">Uncharacterized protein</fullName>
    </submittedName>
</protein>
<dbReference type="AlphaFoldDB" id="A0A497EYE9"/>
<gene>
    <name evidence="3" type="ORF">DRJ20_00170</name>
</gene>
<evidence type="ECO:0000313" key="3">
    <source>
        <dbReference type="EMBL" id="RLE52413.1"/>
    </source>
</evidence>
<feature type="coiled-coil region" evidence="1">
    <location>
        <begin position="325"/>
        <end position="359"/>
    </location>
</feature>
<name>A0A497EYE9_9CREN</name>
<evidence type="ECO:0000256" key="1">
    <source>
        <dbReference type="SAM" id="Coils"/>
    </source>
</evidence>
<evidence type="ECO:0000256" key="2">
    <source>
        <dbReference type="SAM" id="Phobius"/>
    </source>
</evidence>
<proteinExistence type="predicted"/>
<comment type="caution">
    <text evidence="3">The sequence shown here is derived from an EMBL/GenBank/DDBJ whole genome shotgun (WGS) entry which is preliminary data.</text>
</comment>
<feature type="transmembrane region" description="Helical" evidence="2">
    <location>
        <begin position="848"/>
        <end position="871"/>
    </location>
</feature>
<reference evidence="3 4" key="1">
    <citation type="submission" date="2018-06" db="EMBL/GenBank/DDBJ databases">
        <title>Extensive metabolic versatility and redundancy in microbially diverse, dynamic hydrothermal sediments.</title>
        <authorList>
            <person name="Dombrowski N."/>
            <person name="Teske A."/>
            <person name="Baker B.J."/>
        </authorList>
    </citation>
    <scope>NUCLEOTIDE SEQUENCE [LARGE SCALE GENOMIC DNA]</scope>
    <source>
        <strain evidence="3">B29_G17</strain>
    </source>
</reference>
<dbReference type="Gene3D" id="2.60.40.10">
    <property type="entry name" value="Immunoglobulins"/>
    <property type="match status" value="1"/>
</dbReference>
<keyword evidence="2" id="KW-0812">Transmembrane</keyword>
<accession>A0A497EYE9</accession>
<dbReference type="InterPro" id="IPR013783">
    <property type="entry name" value="Ig-like_fold"/>
</dbReference>
<dbReference type="Proteomes" id="UP000268446">
    <property type="component" value="Unassembled WGS sequence"/>
</dbReference>
<keyword evidence="2" id="KW-1133">Transmembrane helix</keyword>
<sequence>MKRSILGLILVALIALAVAPAFKPVKAEQPWGELKQWRIEGWKVIETDVVTIIFPAGGRHPIFIWYYNKENATVHVVHFKGIWDYFTINMSQLIEFRRNLNFTAGLVNKTIVYEQIKRALEVEEAYERLKLQLNATLEKAKQARMGIEEALNATEILRNKYEWAYQIHARVMNMTDEIENYCHEAADYMSDFNETLQEIKGECAEGGCDVSAKIMIMNTLTKQIVNKLIERIPAILNQTRELNVTILKELMLEICVEVDDVASTLVTLEHELNVTNEIIIDFFGPMHYIAQQVKTHMNECRSHIVKLREKLYLIKELAQAIIEEADELDDRVTEAHSHIEHAEKEVEVIKEMIHEVTVDIEKLAANYTEVEVLVNVAVNVSVTVTNTVEILHELNTTVDVDVANTLANKVHVNVNKVKTAMVEIEKEINKTISKCHEIAEEARHRARSLKDLVAAWAAKWHPPLFHFASAFWDLTDVGPIKAEDGTEIGIMFTFKLTHVPNPNFKFLEDNLMVRCRFYFVPVEEVVNNVTYTVTKAELKMDFVLSKWEWILDEIKAILEEQYGIEVNGTEGLALWIDVASLNAEELHRRQMTLVEAAENIEKAAAKASVLTHVDAEGKEVKVKVNVEVNATKEYERPLPVPKEVGEHLTIELLSEEATLGGFFRFINIATITYPNGTKETVNVKAAYLEAGGFLRLFICYPYFNGGILEHDPSIGLEVEETTTPEATTPIYTIEAPTGGEVEPGVALAIMTATPAATQLTVAQGETLTIEVSLKDAAGEAVEAATVKVTLAGTTYTATEIEPGVYSASIPTEDLAPGEYVAEVEASKEGYTLAEASVNIVIEPRPAHVIIGLETVVMTAVAVGAIATAIIVTKKRAEKKV</sequence>
<evidence type="ECO:0000313" key="4">
    <source>
        <dbReference type="Proteomes" id="UP000268446"/>
    </source>
</evidence>
<organism evidence="3 4">
    <name type="scientific">Thermoproteota archaeon</name>
    <dbReference type="NCBI Taxonomy" id="2056631"/>
    <lineage>
        <taxon>Archaea</taxon>
        <taxon>Thermoproteota</taxon>
    </lineage>
</organism>
<keyword evidence="2" id="KW-0472">Membrane</keyword>